<evidence type="ECO:0000259" key="2">
    <source>
        <dbReference type="Pfam" id="PF00582"/>
    </source>
</evidence>
<evidence type="ECO:0000313" key="3">
    <source>
        <dbReference type="EMBL" id="EHR61907.1"/>
    </source>
</evidence>
<dbReference type="SUPFAM" id="SSF52402">
    <property type="entry name" value="Adenine nucleotide alpha hydrolases-like"/>
    <property type="match status" value="1"/>
</dbReference>
<dbReference type="eggNOG" id="COG0589">
    <property type="taxonomic scope" value="Bacteria"/>
</dbReference>
<dbReference type="EMBL" id="CM001440">
    <property type="protein sequence ID" value="EHR61907.1"/>
    <property type="molecule type" value="Genomic_DNA"/>
</dbReference>
<evidence type="ECO:0000313" key="4">
    <source>
        <dbReference type="Proteomes" id="UP000002791"/>
    </source>
</evidence>
<name>H5XKR2_9PSEU</name>
<protein>
    <submittedName>
        <fullName evidence="3">Universal stress protein UspA-like protein</fullName>
    </submittedName>
</protein>
<dbReference type="Proteomes" id="UP000002791">
    <property type="component" value="Chromosome"/>
</dbReference>
<reference evidence="3 4" key="1">
    <citation type="submission" date="2011-11" db="EMBL/GenBank/DDBJ databases">
        <title>The Noncontiguous Finished sequence of Saccharomonospora cyanea NA-134.</title>
        <authorList>
            <consortium name="US DOE Joint Genome Institute"/>
            <person name="Lucas S."/>
            <person name="Han J."/>
            <person name="Lapidus A."/>
            <person name="Cheng J.-F."/>
            <person name="Goodwin L."/>
            <person name="Pitluck S."/>
            <person name="Peters L."/>
            <person name="Ovchinnikova G."/>
            <person name="Lu M."/>
            <person name="Detter J.C."/>
            <person name="Han C."/>
            <person name="Tapia R."/>
            <person name="Land M."/>
            <person name="Hauser L."/>
            <person name="Kyrpides N."/>
            <person name="Ivanova N."/>
            <person name="Pagani I."/>
            <person name="Brambilla E.-M."/>
            <person name="Klenk H.-P."/>
            <person name="Woyke T."/>
        </authorList>
    </citation>
    <scope>NUCLEOTIDE SEQUENCE [LARGE SCALE GENOMIC DNA]</scope>
    <source>
        <strain evidence="3 4">NA-134</strain>
    </source>
</reference>
<dbReference type="PANTHER" id="PTHR46268:SF15">
    <property type="entry name" value="UNIVERSAL STRESS PROTEIN HP_0031"/>
    <property type="match status" value="1"/>
</dbReference>
<dbReference type="RefSeq" id="WP_005457326.1">
    <property type="nucleotide sequence ID" value="NZ_CM001440.1"/>
</dbReference>
<sequence length="149" mass="15511">MPGDAPTGGTIVVGIDGSPASSQALRWACFQAEITDGSVLAISVREETGLLPGSEFALRQRGTWRDHDAVRAALHRDVSMVTTSAPVRELVVTGEPADELLSAAREADLLVLGTHGHRTLSTVPLGGVAAECIRRAVCPLVLVPAAPAR</sequence>
<proteinExistence type="inferred from homology"/>
<evidence type="ECO:0000256" key="1">
    <source>
        <dbReference type="ARBA" id="ARBA00008791"/>
    </source>
</evidence>
<accession>H5XKR2</accession>
<dbReference type="AlphaFoldDB" id="H5XKR2"/>
<dbReference type="CDD" id="cd00293">
    <property type="entry name" value="USP-like"/>
    <property type="match status" value="1"/>
</dbReference>
<dbReference type="PRINTS" id="PR01438">
    <property type="entry name" value="UNVRSLSTRESS"/>
</dbReference>
<dbReference type="InterPro" id="IPR006015">
    <property type="entry name" value="Universal_stress_UspA"/>
</dbReference>
<feature type="domain" description="UspA" evidence="2">
    <location>
        <begin position="10"/>
        <end position="144"/>
    </location>
</feature>
<gene>
    <name evidence="3" type="ORF">SaccyDRAFT_3068</name>
</gene>
<dbReference type="Pfam" id="PF00582">
    <property type="entry name" value="Usp"/>
    <property type="match status" value="1"/>
</dbReference>
<dbReference type="STRING" id="882082.SaccyDRAFT_3068"/>
<organism evidence="3 4">
    <name type="scientific">Saccharomonospora cyanea NA-134</name>
    <dbReference type="NCBI Taxonomy" id="882082"/>
    <lineage>
        <taxon>Bacteria</taxon>
        <taxon>Bacillati</taxon>
        <taxon>Actinomycetota</taxon>
        <taxon>Actinomycetes</taxon>
        <taxon>Pseudonocardiales</taxon>
        <taxon>Pseudonocardiaceae</taxon>
        <taxon>Saccharomonospora</taxon>
    </lineage>
</organism>
<dbReference type="PANTHER" id="PTHR46268">
    <property type="entry name" value="STRESS RESPONSE PROTEIN NHAX"/>
    <property type="match status" value="1"/>
</dbReference>
<dbReference type="OrthoDB" id="6174426at2"/>
<comment type="similarity">
    <text evidence="1">Belongs to the universal stress protein A family.</text>
</comment>
<dbReference type="InterPro" id="IPR006016">
    <property type="entry name" value="UspA"/>
</dbReference>
<dbReference type="Gene3D" id="3.40.50.12370">
    <property type="match status" value="1"/>
</dbReference>
<keyword evidence="4" id="KW-1185">Reference proteome</keyword>
<dbReference type="HOGENOM" id="CLU_049301_9_5_11"/>